<reference evidence="4 5" key="1">
    <citation type="submission" date="2019-03" db="EMBL/GenBank/DDBJ databases">
        <authorList>
            <consortium name="Pathogen Informatics"/>
        </authorList>
    </citation>
    <scope>NUCLEOTIDE SEQUENCE [LARGE SCALE GENOMIC DNA]</scope>
    <source>
        <strain evidence="4 5">NCTC12993</strain>
    </source>
</reference>
<dbReference type="EMBL" id="CAADJD010000018">
    <property type="protein sequence ID" value="VFS64209.1"/>
    <property type="molecule type" value="Genomic_DNA"/>
</dbReference>
<sequence>MQEQTIIWAFVKANWIQLLIVVMLAALVAGVRIAWVNHGETQYAAGYGQAKIDQQEADAKLRSLNEKEKATNEREAQQRIDRARNDALDAAARAGRLQQQLVAIRDQLGQYNATVGAGRQPQTPEFCLPTCSANLSSETDNWQNTLTGQPKPEGSVNGSTTP</sequence>
<keyword evidence="3" id="KW-1133">Transmembrane helix</keyword>
<dbReference type="Pfam" id="PF10721">
    <property type="entry name" value="DUF2514"/>
    <property type="match status" value="1"/>
</dbReference>
<dbReference type="Proteomes" id="UP000401081">
    <property type="component" value="Unassembled WGS sequence"/>
</dbReference>
<keyword evidence="5" id="KW-1185">Reference proteome</keyword>
<feature type="transmembrane region" description="Helical" evidence="3">
    <location>
        <begin position="15"/>
        <end position="35"/>
    </location>
</feature>
<evidence type="ECO:0000256" key="3">
    <source>
        <dbReference type="SAM" id="Phobius"/>
    </source>
</evidence>
<evidence type="ECO:0000256" key="1">
    <source>
        <dbReference type="SAM" id="Coils"/>
    </source>
</evidence>
<feature type="compositionally biased region" description="Polar residues" evidence="2">
    <location>
        <begin position="137"/>
        <end position="148"/>
    </location>
</feature>
<evidence type="ECO:0000313" key="4">
    <source>
        <dbReference type="EMBL" id="VFS64209.1"/>
    </source>
</evidence>
<proteinExistence type="predicted"/>
<gene>
    <name evidence="4" type="ORF">NCTC12993_03139</name>
</gene>
<accession>A0A485B6A8</accession>
<organism evidence="4 5">
    <name type="scientific">Kluyvera cryocrescens</name>
    <name type="common">Kluyvera citrophila</name>
    <dbReference type="NCBI Taxonomy" id="580"/>
    <lineage>
        <taxon>Bacteria</taxon>
        <taxon>Pseudomonadati</taxon>
        <taxon>Pseudomonadota</taxon>
        <taxon>Gammaproteobacteria</taxon>
        <taxon>Enterobacterales</taxon>
        <taxon>Enterobacteriaceae</taxon>
        <taxon>Kluyvera</taxon>
    </lineage>
</organism>
<dbReference type="InterPro" id="IPR019659">
    <property type="entry name" value="DUF2514"/>
</dbReference>
<keyword evidence="3" id="KW-0472">Membrane</keyword>
<evidence type="ECO:0000256" key="2">
    <source>
        <dbReference type="SAM" id="MobiDB-lite"/>
    </source>
</evidence>
<feature type="coiled-coil region" evidence="1">
    <location>
        <begin position="54"/>
        <end position="100"/>
    </location>
</feature>
<keyword evidence="1" id="KW-0175">Coiled coil</keyword>
<feature type="region of interest" description="Disordered" evidence="2">
    <location>
        <begin position="137"/>
        <end position="162"/>
    </location>
</feature>
<keyword evidence="3" id="KW-0812">Transmembrane</keyword>
<name>A0A485B6A8_KLUCR</name>
<dbReference type="AlphaFoldDB" id="A0A485B6A8"/>
<evidence type="ECO:0000313" key="5">
    <source>
        <dbReference type="Proteomes" id="UP000401081"/>
    </source>
</evidence>
<protein>
    <submittedName>
        <fullName evidence="4">Protein of uncharacterized function (DUF2514)</fullName>
    </submittedName>
</protein>